<dbReference type="AlphaFoldDB" id="A0A5N1J760"/>
<dbReference type="EMBL" id="VTWT01000001">
    <property type="protein sequence ID" value="KAA9345802.1"/>
    <property type="molecule type" value="Genomic_DNA"/>
</dbReference>
<feature type="domain" description="Glycosyltransferase 2-like" evidence="1">
    <location>
        <begin position="6"/>
        <end position="168"/>
    </location>
</feature>
<dbReference type="PANTHER" id="PTHR43685">
    <property type="entry name" value="GLYCOSYLTRANSFERASE"/>
    <property type="match status" value="1"/>
</dbReference>
<accession>A0A5N1J760</accession>
<reference evidence="2 3" key="1">
    <citation type="submission" date="2019-09" db="EMBL/GenBank/DDBJ databases">
        <title>Genome sequence of Adhaeribacter sp. M2.</title>
        <authorList>
            <person name="Srinivasan S."/>
        </authorList>
    </citation>
    <scope>NUCLEOTIDE SEQUENCE [LARGE SCALE GENOMIC DNA]</scope>
    <source>
        <strain evidence="2 3">M2</strain>
    </source>
</reference>
<dbReference type="Gene3D" id="3.90.550.10">
    <property type="entry name" value="Spore Coat Polysaccharide Biosynthesis Protein SpsA, Chain A"/>
    <property type="match status" value="1"/>
</dbReference>
<evidence type="ECO:0000313" key="2">
    <source>
        <dbReference type="EMBL" id="KAA9345802.1"/>
    </source>
</evidence>
<dbReference type="Pfam" id="PF00535">
    <property type="entry name" value="Glycos_transf_2"/>
    <property type="match status" value="1"/>
</dbReference>
<dbReference type="Proteomes" id="UP000326570">
    <property type="component" value="Unassembled WGS sequence"/>
</dbReference>
<protein>
    <submittedName>
        <fullName evidence="2">Glycosyltransferase family 2 protein</fullName>
    </submittedName>
</protein>
<organism evidence="2 3">
    <name type="scientific">Adhaeribacter soli</name>
    <dbReference type="NCBI Taxonomy" id="2607655"/>
    <lineage>
        <taxon>Bacteria</taxon>
        <taxon>Pseudomonadati</taxon>
        <taxon>Bacteroidota</taxon>
        <taxon>Cytophagia</taxon>
        <taxon>Cytophagales</taxon>
        <taxon>Hymenobacteraceae</taxon>
        <taxon>Adhaeribacter</taxon>
    </lineage>
</organism>
<evidence type="ECO:0000259" key="1">
    <source>
        <dbReference type="Pfam" id="PF00535"/>
    </source>
</evidence>
<gene>
    <name evidence="2" type="ORF">F0P94_01580</name>
</gene>
<evidence type="ECO:0000313" key="3">
    <source>
        <dbReference type="Proteomes" id="UP000326570"/>
    </source>
</evidence>
<sequence>MVSELSILIPVYNYDVTELALSLLKQCRQVTSNFEICLYDDGSEEKFRKKHRPLNSYDEIRYLELRYNIGRASIRNRLAADAVYKNLLFLDNDSALPDEEFISRYWNNPEKADVLIGGTIYEAEQPSDLFMLRWRYGKAREEKTAAVRNKQPYRSLTLNNMLIRKDVYETHPLYTGLEGYGHEDTRFGWELQKAGVSVKHIDNPVIHMGLEPGVDFIKKTKQAVKNLHKLYLEMGDLPDSSLLKAYRMLARAKARKAFLLAFRPFKATVLTNLKSDDPNLTYFDLYKLYLFTKQALSHSK</sequence>
<keyword evidence="2" id="KW-0808">Transferase</keyword>
<dbReference type="InterPro" id="IPR050834">
    <property type="entry name" value="Glycosyltransf_2"/>
</dbReference>
<comment type="caution">
    <text evidence="2">The sequence shown here is derived from an EMBL/GenBank/DDBJ whole genome shotgun (WGS) entry which is preliminary data.</text>
</comment>
<dbReference type="RefSeq" id="WP_150901945.1">
    <property type="nucleotide sequence ID" value="NZ_VTWT01000001.1"/>
</dbReference>
<keyword evidence="3" id="KW-1185">Reference proteome</keyword>
<dbReference type="CDD" id="cd00761">
    <property type="entry name" value="Glyco_tranf_GTA_type"/>
    <property type="match status" value="1"/>
</dbReference>
<dbReference type="PANTHER" id="PTHR43685:SF2">
    <property type="entry name" value="GLYCOSYLTRANSFERASE 2-LIKE DOMAIN-CONTAINING PROTEIN"/>
    <property type="match status" value="1"/>
</dbReference>
<dbReference type="SUPFAM" id="SSF53448">
    <property type="entry name" value="Nucleotide-diphospho-sugar transferases"/>
    <property type="match status" value="1"/>
</dbReference>
<dbReference type="InterPro" id="IPR029044">
    <property type="entry name" value="Nucleotide-diphossugar_trans"/>
</dbReference>
<name>A0A5N1J760_9BACT</name>
<proteinExistence type="predicted"/>
<dbReference type="GO" id="GO:0016740">
    <property type="term" value="F:transferase activity"/>
    <property type="evidence" value="ECO:0007669"/>
    <property type="project" value="UniProtKB-KW"/>
</dbReference>
<dbReference type="InterPro" id="IPR001173">
    <property type="entry name" value="Glyco_trans_2-like"/>
</dbReference>